<reference evidence="1" key="1">
    <citation type="submission" date="2021-02" db="EMBL/GenBank/DDBJ databases">
        <title>Infant gut strain persistence is associated with maternal origin, phylogeny, and functional potential including surface adhesion and iron acquisition.</title>
        <authorList>
            <person name="Lou Y.C."/>
        </authorList>
    </citation>
    <scope>NUCLEOTIDE SEQUENCE</scope>
    <source>
        <strain evidence="1">L2_039_000G1_dasL2_039_000G1_concoct_11</strain>
    </source>
</reference>
<protein>
    <submittedName>
        <fullName evidence="1">Glycosyltransferase family 4 protein</fullName>
    </submittedName>
</protein>
<gene>
    <name evidence="1" type="ORF">KH142_10480</name>
</gene>
<sequence>RALEALFREEAPDAIFTYQAKPNIYGCLAAHAAGVADVYVMMGGLGSVFHASGVKNTVLRSIVSLQYRAALAHAKAVFFQNEEDVALFERLGIMGRSKAVMVRGSGVNLKKFPCKKLPGRKAFLFVGRLVRGKGVLDYLDAARMVKKDRPDVDFHLVGPFDSNPTALQPSDLQPYIDDGTVLYHGEQAPADIAAFLEKASVFVLPSYYGEGTPKSALEAMATGRALIVADAVGCREVVREGVNGFLVPPKNPAALADVMRRSIDDDTSMHAMAAQSRRMAEEIFDVDKVNGTICATMGIER</sequence>
<feature type="non-terminal residue" evidence="1">
    <location>
        <position position="1"/>
    </location>
</feature>
<evidence type="ECO:0000313" key="2">
    <source>
        <dbReference type="Proteomes" id="UP000727506"/>
    </source>
</evidence>
<dbReference type="Proteomes" id="UP000727506">
    <property type="component" value="Unassembled WGS sequence"/>
</dbReference>
<comment type="caution">
    <text evidence="1">The sequence shown here is derived from an EMBL/GenBank/DDBJ whole genome shotgun (WGS) entry which is preliminary data.</text>
</comment>
<dbReference type="PANTHER" id="PTHR12526">
    <property type="entry name" value="GLYCOSYLTRANSFERASE"/>
    <property type="match status" value="1"/>
</dbReference>
<name>A0A943UUY6_9ACTN</name>
<dbReference type="EMBL" id="JAGZSV010000359">
    <property type="protein sequence ID" value="MBS6941864.1"/>
    <property type="molecule type" value="Genomic_DNA"/>
</dbReference>
<proteinExistence type="predicted"/>
<dbReference type="GO" id="GO:0016757">
    <property type="term" value="F:glycosyltransferase activity"/>
    <property type="evidence" value="ECO:0007669"/>
    <property type="project" value="TreeGrafter"/>
</dbReference>
<dbReference type="AlphaFoldDB" id="A0A943UUY6"/>
<dbReference type="Pfam" id="PF13692">
    <property type="entry name" value="Glyco_trans_1_4"/>
    <property type="match status" value="1"/>
</dbReference>
<evidence type="ECO:0000313" key="1">
    <source>
        <dbReference type="EMBL" id="MBS6941864.1"/>
    </source>
</evidence>
<dbReference type="CDD" id="cd03808">
    <property type="entry name" value="GT4_CapM-like"/>
    <property type="match status" value="1"/>
</dbReference>
<dbReference type="PANTHER" id="PTHR12526:SF638">
    <property type="entry name" value="SPORE COAT PROTEIN SA"/>
    <property type="match status" value="1"/>
</dbReference>
<organism evidence="1 2">
    <name type="scientific">Slackia piriformis</name>
    <dbReference type="NCBI Taxonomy" id="626934"/>
    <lineage>
        <taxon>Bacteria</taxon>
        <taxon>Bacillati</taxon>
        <taxon>Actinomycetota</taxon>
        <taxon>Coriobacteriia</taxon>
        <taxon>Eggerthellales</taxon>
        <taxon>Eggerthellaceae</taxon>
        <taxon>Slackia</taxon>
    </lineage>
</organism>
<dbReference type="Gene3D" id="3.40.50.2000">
    <property type="entry name" value="Glycogen Phosphorylase B"/>
    <property type="match status" value="2"/>
</dbReference>
<accession>A0A943UUY6</accession>
<dbReference type="SUPFAM" id="SSF53756">
    <property type="entry name" value="UDP-Glycosyltransferase/glycogen phosphorylase"/>
    <property type="match status" value="1"/>
</dbReference>